<dbReference type="Proteomes" id="UP000288547">
    <property type="component" value="Unassembled WGS sequence"/>
</dbReference>
<keyword evidence="3" id="KW-1185">Reference proteome</keyword>
<feature type="compositionally biased region" description="Low complexity" evidence="1">
    <location>
        <begin position="219"/>
        <end position="260"/>
    </location>
</feature>
<dbReference type="RefSeq" id="WP_128494339.1">
    <property type="nucleotide sequence ID" value="NZ_RZNB01000002.1"/>
</dbReference>
<sequence>MTDNYPSEPYPVGGSGSTGIPSTPVPPVVGAPPVTGTSHDTGSDSSSSTGGSMTDTAKEQAKNVGGSAADAAKNVGGTAADSAKGVASTAKEEAGHVASTAKRQAKDLVHETRAQLTEQAGAQQEKVASGLHALSDELRGMADSSTEPGIAADLVSQAASRASGVATWLEDRDPGSLLEEVKNYARRKPGTFIAVAAVAGVLAGRLTRSLVSEAKDSAADGATSSSSTPDASTATPGYDATATTAHATPTSYTPPTSTDSVGGVAGAPVYGTPGTGAGNPAGGAY</sequence>
<dbReference type="EMBL" id="RZNB01000002">
    <property type="protein sequence ID" value="RWZ51623.1"/>
    <property type="molecule type" value="Genomic_DNA"/>
</dbReference>
<evidence type="ECO:0000313" key="3">
    <source>
        <dbReference type="Proteomes" id="UP000288547"/>
    </source>
</evidence>
<name>A0A3S3Z4Q6_9MICO</name>
<protein>
    <recommendedName>
        <fullName evidence="4">DUF3618 domain-containing protein</fullName>
    </recommendedName>
</protein>
<organism evidence="2 3">
    <name type="scientific">Labedella phragmitis</name>
    <dbReference type="NCBI Taxonomy" id="2498849"/>
    <lineage>
        <taxon>Bacteria</taxon>
        <taxon>Bacillati</taxon>
        <taxon>Actinomycetota</taxon>
        <taxon>Actinomycetes</taxon>
        <taxon>Micrococcales</taxon>
        <taxon>Microbacteriaceae</taxon>
        <taxon>Labedella</taxon>
    </lineage>
</organism>
<reference evidence="2 3" key="1">
    <citation type="submission" date="2018-12" db="EMBL/GenBank/DDBJ databases">
        <authorList>
            <person name="Li F."/>
        </authorList>
    </citation>
    <scope>NUCLEOTIDE SEQUENCE [LARGE SCALE GENOMIC DNA]</scope>
    <source>
        <strain evidence="2 3">11W25H-1</strain>
    </source>
</reference>
<dbReference type="OrthoDB" id="4578793at2"/>
<feature type="region of interest" description="Disordered" evidence="1">
    <location>
        <begin position="1"/>
        <end position="127"/>
    </location>
</feature>
<comment type="caution">
    <text evidence="2">The sequence shown here is derived from an EMBL/GenBank/DDBJ whole genome shotgun (WGS) entry which is preliminary data.</text>
</comment>
<dbReference type="Gene3D" id="1.10.287.700">
    <property type="entry name" value="Helix hairpin bin"/>
    <property type="match status" value="1"/>
</dbReference>
<feature type="compositionally biased region" description="Gly residues" evidence="1">
    <location>
        <begin position="273"/>
        <end position="285"/>
    </location>
</feature>
<feature type="compositionally biased region" description="Basic and acidic residues" evidence="1">
    <location>
        <begin position="104"/>
        <end position="113"/>
    </location>
</feature>
<feature type="compositionally biased region" description="Low complexity" evidence="1">
    <location>
        <begin position="31"/>
        <end position="55"/>
    </location>
</feature>
<evidence type="ECO:0000313" key="2">
    <source>
        <dbReference type="EMBL" id="RWZ51623.1"/>
    </source>
</evidence>
<proteinExistence type="predicted"/>
<gene>
    <name evidence="2" type="ORF">ELQ90_05835</name>
</gene>
<dbReference type="AlphaFoldDB" id="A0A3S3Z4Q6"/>
<accession>A0A3S3Z4Q6</accession>
<feature type="region of interest" description="Disordered" evidence="1">
    <location>
        <begin position="214"/>
        <end position="285"/>
    </location>
</feature>
<evidence type="ECO:0008006" key="4">
    <source>
        <dbReference type="Google" id="ProtNLM"/>
    </source>
</evidence>
<evidence type="ECO:0000256" key="1">
    <source>
        <dbReference type="SAM" id="MobiDB-lite"/>
    </source>
</evidence>